<dbReference type="KEGG" id="bapi:BBC0122_005050"/>
<sequence>MTDMMKIAVFYSMMIVSTNVAIAFAVMGLN</sequence>
<organism evidence="2 3">
    <name type="scientific">Bartonella choladocola</name>
    <dbReference type="NCBI Taxonomy" id="2750995"/>
    <lineage>
        <taxon>Bacteria</taxon>
        <taxon>Pseudomonadati</taxon>
        <taxon>Pseudomonadota</taxon>
        <taxon>Alphaproteobacteria</taxon>
        <taxon>Hyphomicrobiales</taxon>
        <taxon>Bartonellaceae</taxon>
        <taxon>Bartonella</taxon>
    </lineage>
</organism>
<dbReference type="EMBL" id="CP015625">
    <property type="protein sequence ID" value="AQT46635.1"/>
    <property type="molecule type" value="Genomic_DNA"/>
</dbReference>
<keyword evidence="1" id="KW-1133">Transmembrane helix</keyword>
<dbReference type="Proteomes" id="UP000189632">
    <property type="component" value="Chromosome"/>
</dbReference>
<protein>
    <submittedName>
        <fullName evidence="2">Uncharacterized protein</fullName>
    </submittedName>
</protein>
<accession>A0A1U9MFD2</accession>
<gene>
    <name evidence="2" type="ORF">BBC0122_005050</name>
</gene>
<evidence type="ECO:0000313" key="3">
    <source>
        <dbReference type="Proteomes" id="UP000189632"/>
    </source>
</evidence>
<keyword evidence="1" id="KW-0472">Membrane</keyword>
<feature type="transmembrane region" description="Helical" evidence="1">
    <location>
        <begin position="7"/>
        <end position="29"/>
    </location>
</feature>
<keyword evidence="1" id="KW-0812">Transmembrane</keyword>
<name>A0A1U9MFD2_9HYPH</name>
<keyword evidence="3" id="KW-1185">Reference proteome</keyword>
<reference evidence="2 3" key="1">
    <citation type="submission" date="2016-11" db="EMBL/GenBank/DDBJ databases">
        <title>Comparative genomics of Bartonella apis.</title>
        <authorList>
            <person name="Engel P."/>
        </authorList>
    </citation>
    <scope>NUCLEOTIDE SEQUENCE [LARGE SCALE GENOMIC DNA]</scope>
    <source>
        <strain evidence="2 3">BBC0122</strain>
    </source>
</reference>
<evidence type="ECO:0000256" key="1">
    <source>
        <dbReference type="SAM" id="Phobius"/>
    </source>
</evidence>
<dbReference type="AlphaFoldDB" id="A0A1U9MFD2"/>
<proteinExistence type="predicted"/>
<evidence type="ECO:0000313" key="2">
    <source>
        <dbReference type="EMBL" id="AQT46635.1"/>
    </source>
</evidence>